<dbReference type="Proteomes" id="UP001234178">
    <property type="component" value="Unassembled WGS sequence"/>
</dbReference>
<protein>
    <submittedName>
        <fullName evidence="2">Uncharacterized protein</fullName>
    </submittedName>
</protein>
<dbReference type="PANTHER" id="PTHR34008:SF2">
    <property type="entry name" value="REPETITIVE PROLINE-RICH CELL WALL PROTEIN 1"/>
    <property type="match status" value="1"/>
</dbReference>
<reference evidence="2 3" key="1">
    <citation type="journal article" date="2023" name="Nucleic Acids Res.">
        <title>The hologenome of Daphnia magna reveals possible DNA methylation and microbiome-mediated evolution of the host genome.</title>
        <authorList>
            <person name="Chaturvedi A."/>
            <person name="Li X."/>
            <person name="Dhandapani V."/>
            <person name="Marshall H."/>
            <person name="Kissane S."/>
            <person name="Cuenca-Cambronero M."/>
            <person name="Asole G."/>
            <person name="Calvet F."/>
            <person name="Ruiz-Romero M."/>
            <person name="Marangio P."/>
            <person name="Guigo R."/>
            <person name="Rago D."/>
            <person name="Mirbahai L."/>
            <person name="Eastwood N."/>
            <person name="Colbourne J.K."/>
            <person name="Zhou J."/>
            <person name="Mallon E."/>
            <person name="Orsini L."/>
        </authorList>
    </citation>
    <scope>NUCLEOTIDE SEQUENCE [LARGE SCALE GENOMIC DNA]</scope>
    <source>
        <strain evidence="2">LRV0_1</strain>
    </source>
</reference>
<evidence type="ECO:0000313" key="2">
    <source>
        <dbReference type="EMBL" id="KAK4012534.1"/>
    </source>
</evidence>
<sequence>MFAIVWIGALMVSASLAYEHPIKRFKPIVIVAGRRQGYALPAQGYAVAPASEYAPSASYGVPAAPSGYGVPAAPSGYGVPAAYPVPSYPTYEYPEEEESKWHKFSGMIQKGIKGGVENVEKGIKGSMDKQKENMENMKGMIEGMAAMKKEKIQEFKDSIKEHLKSKKQKPVEENQSYAPAYPAPTYYAPAPVYSAPAYSAPAYSPPAYAAPAYPEPSYEAPAYMAQLADPEPSYLPSIQSSYPTAPISAVPFPLANPSAYTSSLSDDISGPANTGSLSYAQTSSYPRAPLPVPVPVPTPPSYSASPAVLLPAPSNFAPSAPSTDFAVGSAYGK</sequence>
<dbReference type="PANTHER" id="PTHR34008">
    <property type="entry name" value="REPETITIVE PROLINE-RICH CELL WALL PROTEIN 1"/>
    <property type="match status" value="1"/>
</dbReference>
<name>A0ABQ9ZJD9_9CRUS</name>
<feature type="chain" id="PRO_5045200146" evidence="1">
    <location>
        <begin position="18"/>
        <end position="333"/>
    </location>
</feature>
<evidence type="ECO:0000256" key="1">
    <source>
        <dbReference type="SAM" id="SignalP"/>
    </source>
</evidence>
<accession>A0ABQ9ZJD9</accession>
<comment type="caution">
    <text evidence="2">The sequence shown here is derived from an EMBL/GenBank/DDBJ whole genome shotgun (WGS) entry which is preliminary data.</text>
</comment>
<feature type="signal peptide" evidence="1">
    <location>
        <begin position="1"/>
        <end position="17"/>
    </location>
</feature>
<organism evidence="2 3">
    <name type="scientific">Daphnia magna</name>
    <dbReference type="NCBI Taxonomy" id="35525"/>
    <lineage>
        <taxon>Eukaryota</taxon>
        <taxon>Metazoa</taxon>
        <taxon>Ecdysozoa</taxon>
        <taxon>Arthropoda</taxon>
        <taxon>Crustacea</taxon>
        <taxon>Branchiopoda</taxon>
        <taxon>Diplostraca</taxon>
        <taxon>Cladocera</taxon>
        <taxon>Anomopoda</taxon>
        <taxon>Daphniidae</taxon>
        <taxon>Daphnia</taxon>
    </lineage>
</organism>
<proteinExistence type="predicted"/>
<keyword evidence="1" id="KW-0732">Signal</keyword>
<keyword evidence="3" id="KW-1185">Reference proteome</keyword>
<dbReference type="EMBL" id="JAOYFB010000004">
    <property type="protein sequence ID" value="KAK4012534.1"/>
    <property type="molecule type" value="Genomic_DNA"/>
</dbReference>
<gene>
    <name evidence="2" type="ORF">OUZ56_024773</name>
</gene>
<evidence type="ECO:0000313" key="3">
    <source>
        <dbReference type="Proteomes" id="UP001234178"/>
    </source>
</evidence>